<proteinExistence type="predicted"/>
<dbReference type="SUPFAM" id="SSF143100">
    <property type="entry name" value="TTHA1013/TTHA0281-like"/>
    <property type="match status" value="1"/>
</dbReference>
<dbReference type="EMBL" id="CP061800">
    <property type="protein sequence ID" value="QTA88818.1"/>
    <property type="molecule type" value="Genomic_DNA"/>
</dbReference>
<dbReference type="KEGG" id="dmm:dnm_048650"/>
<dbReference type="Pfam" id="PF15919">
    <property type="entry name" value="HicB_lk_antitox"/>
    <property type="match status" value="1"/>
</dbReference>
<name>A0A975BP80_9BACT</name>
<feature type="domain" description="HicB-like antitoxin of toxin-antitoxin system" evidence="1">
    <location>
        <begin position="4"/>
        <end position="85"/>
    </location>
</feature>
<evidence type="ECO:0000313" key="3">
    <source>
        <dbReference type="Proteomes" id="UP000663722"/>
    </source>
</evidence>
<dbReference type="AlphaFoldDB" id="A0A975BP80"/>
<evidence type="ECO:0000259" key="1">
    <source>
        <dbReference type="Pfam" id="PF15919"/>
    </source>
</evidence>
<sequence>MAYYMVVIEKGEGNFSAYSPDVPGCVTTGKTLEETLENMKDALAFHLEGLCEDGDPLPEPRDPGEHLGEINISAGDVFTFVHADPGIFANAA</sequence>
<dbReference type="InterPro" id="IPR051404">
    <property type="entry name" value="TA_system_antitoxin"/>
</dbReference>
<dbReference type="PANTHER" id="PTHR34504">
    <property type="entry name" value="ANTITOXIN HICB"/>
    <property type="match status" value="1"/>
</dbReference>
<dbReference type="Gene3D" id="3.30.160.250">
    <property type="match status" value="1"/>
</dbReference>
<accession>A0A975BP80</accession>
<dbReference type="PANTHER" id="PTHR34504:SF2">
    <property type="entry name" value="UPF0150 PROTEIN SSL0259"/>
    <property type="match status" value="1"/>
</dbReference>
<dbReference type="RefSeq" id="WP_207683403.1">
    <property type="nucleotide sequence ID" value="NZ_CP061800.1"/>
</dbReference>
<gene>
    <name evidence="2" type="ORF">dnm_048650</name>
</gene>
<dbReference type="Proteomes" id="UP000663722">
    <property type="component" value="Chromosome"/>
</dbReference>
<keyword evidence="3" id="KW-1185">Reference proteome</keyword>
<reference evidence="2" key="1">
    <citation type="journal article" date="2021" name="Microb. Physiol.">
        <title>Proteogenomic Insights into the Physiology of Marine, Sulfate-Reducing, Filamentous Desulfonema limicola and Desulfonema magnum.</title>
        <authorList>
            <person name="Schnaars V."/>
            <person name="Wohlbrand L."/>
            <person name="Scheve S."/>
            <person name="Hinrichs C."/>
            <person name="Reinhardt R."/>
            <person name="Rabus R."/>
        </authorList>
    </citation>
    <scope>NUCLEOTIDE SEQUENCE</scope>
    <source>
        <strain evidence="2">4be13</strain>
    </source>
</reference>
<dbReference type="InterPro" id="IPR031807">
    <property type="entry name" value="HicB-like"/>
</dbReference>
<protein>
    <submittedName>
        <fullName evidence="2">Toxin-antitoxin system, antitoxin component, HicB-like</fullName>
    </submittedName>
</protein>
<evidence type="ECO:0000313" key="2">
    <source>
        <dbReference type="EMBL" id="QTA88818.1"/>
    </source>
</evidence>
<dbReference type="InterPro" id="IPR035069">
    <property type="entry name" value="TTHA1013/TTHA0281-like"/>
</dbReference>
<organism evidence="2 3">
    <name type="scientific">Desulfonema magnum</name>
    <dbReference type="NCBI Taxonomy" id="45655"/>
    <lineage>
        <taxon>Bacteria</taxon>
        <taxon>Pseudomonadati</taxon>
        <taxon>Thermodesulfobacteriota</taxon>
        <taxon>Desulfobacteria</taxon>
        <taxon>Desulfobacterales</taxon>
        <taxon>Desulfococcaceae</taxon>
        <taxon>Desulfonema</taxon>
    </lineage>
</organism>